<dbReference type="GeneID" id="93019186"/>
<protein>
    <recommendedName>
        <fullName evidence="4">DUF2268 domain-containing protein</fullName>
    </recommendedName>
</protein>
<dbReference type="EMBL" id="ACKQ02000002">
    <property type="protein sequence ID" value="EFK37942.1"/>
    <property type="molecule type" value="Genomic_DNA"/>
</dbReference>
<keyword evidence="3" id="KW-1185">Reference proteome</keyword>
<keyword evidence="1" id="KW-0732">Signal</keyword>
<gene>
    <name evidence="2" type="ORF">HMPREF0204_10715</name>
</gene>
<proteinExistence type="predicted"/>
<dbReference type="Proteomes" id="UP000002969">
    <property type="component" value="Unassembled WGS sequence"/>
</dbReference>
<evidence type="ECO:0000256" key="1">
    <source>
        <dbReference type="SAM" id="SignalP"/>
    </source>
</evidence>
<sequence>MMKLQNKNLKTLNVKKYLSIFLIIFLQSLPAQKSINTIDVSTVQIRILKKYRNSDSIQRNRIYADSIYTPYQKLWNGYLGNSAKVVQWLNDNQSQTDKWIEKSKDVNGKQITRSLQKFSKGMKALTGYDTKGDWYILFGPAWTDLGGLGRYAMVIDLSHENNKSTESIEQILPHEITHQIMMETNQHNDKTALEPIIGEGFAVWVNQKYWNKKYTLAQHLGYTDSELKLCEKNIELIKSFFEKNKFSEDNNIIDVFRSRETKLNEKLPGAIGYYIGYKIIEQYVLKNGKDSWKDVFTKSPREIYEKSGF</sequence>
<feature type="signal peptide" evidence="1">
    <location>
        <begin position="1"/>
        <end position="33"/>
    </location>
</feature>
<evidence type="ECO:0000313" key="3">
    <source>
        <dbReference type="Proteomes" id="UP000002969"/>
    </source>
</evidence>
<feature type="chain" id="PRO_5045986209" description="DUF2268 domain-containing protein" evidence="1">
    <location>
        <begin position="34"/>
        <end position="309"/>
    </location>
</feature>
<comment type="caution">
    <text evidence="2">The sequence shown here is derived from an EMBL/GenBank/DDBJ whole genome shotgun (WGS) entry which is preliminary data.</text>
</comment>
<dbReference type="InterPro" id="IPR019853">
    <property type="entry name" value="GldB-like"/>
</dbReference>
<evidence type="ECO:0008006" key="4">
    <source>
        <dbReference type="Google" id="ProtNLM"/>
    </source>
</evidence>
<dbReference type="Pfam" id="PF25594">
    <property type="entry name" value="GldB_lipo"/>
    <property type="match status" value="1"/>
</dbReference>
<name>A0ABN0AXP4_CHRGE</name>
<accession>A0ABN0AXP4</accession>
<reference evidence="2" key="1">
    <citation type="submission" date="2010-06" db="EMBL/GenBank/DDBJ databases">
        <authorList>
            <person name="Muzny D."/>
            <person name="Qin X."/>
            <person name="Buhay C."/>
            <person name="Dugan-Rocha S."/>
            <person name="Ding Y."/>
            <person name="Chen G."/>
            <person name="Hawes A."/>
            <person name="Holder M."/>
            <person name="Jhangiani S."/>
            <person name="Johnson A."/>
            <person name="Khan Z."/>
            <person name="Li Z."/>
            <person name="Liu W."/>
            <person name="Liu X."/>
            <person name="Perez L."/>
            <person name="Shen H."/>
            <person name="Wang Q."/>
            <person name="Watt J."/>
            <person name="Xi L."/>
            <person name="Xin Y."/>
            <person name="Zhou J."/>
            <person name="Deng J."/>
            <person name="Jiang H."/>
            <person name="Liu Y."/>
            <person name="Qu J."/>
            <person name="Song X.-Z."/>
            <person name="Zhang L."/>
            <person name="Villasana D."/>
            <person name="Johnson A."/>
            <person name="Liu J."/>
            <person name="Liyanage D."/>
            <person name="Lorensuhewa L."/>
            <person name="Robinson T."/>
            <person name="Song A."/>
            <person name="Song B.-B."/>
            <person name="Dinh H."/>
            <person name="Thornton R."/>
            <person name="Coyle M."/>
            <person name="Francisco L."/>
            <person name="Jackson L."/>
            <person name="Javaid M."/>
            <person name="Korchina V."/>
            <person name="Kovar C."/>
            <person name="Mata R."/>
            <person name="Mathew T."/>
            <person name="Ngo R."/>
            <person name="Nguyen L."/>
            <person name="Nguyen N."/>
            <person name="Okwuonu G."/>
            <person name="Ongeri F."/>
            <person name="Pham C."/>
            <person name="Simmons D."/>
            <person name="Wilczek-Boney K."/>
            <person name="Hale W."/>
            <person name="Jakkamsetti A."/>
            <person name="Pham P."/>
            <person name="Ruth R."/>
            <person name="San Lucas F."/>
            <person name="Warren J."/>
            <person name="Zhang J."/>
            <person name="Zhao Z."/>
            <person name="Zhou C."/>
            <person name="Zhu D."/>
            <person name="Lee S."/>
            <person name="Bess C."/>
            <person name="Blankenburg K."/>
            <person name="Forbes L."/>
            <person name="Fu Q."/>
            <person name="Gubbala S."/>
            <person name="Hirani K."/>
            <person name="Jayaseelan J.C."/>
            <person name="Lara F."/>
            <person name="Munidasa M."/>
            <person name="Palculict T."/>
            <person name="Patil S."/>
            <person name="Pu L.-L."/>
            <person name="Saada N."/>
            <person name="Tang L."/>
            <person name="Weissenberger G."/>
            <person name="Zhu Y."/>
            <person name="Hemphill L."/>
            <person name="Shang Y."/>
            <person name="Youmans B."/>
            <person name="Ayvaz T."/>
            <person name="Ross M."/>
            <person name="Santibanez J."/>
            <person name="Aqrawi P."/>
            <person name="Gross S."/>
            <person name="Joshi V."/>
            <person name="Fowler G."/>
            <person name="Nazareth L."/>
            <person name="Reid J."/>
            <person name="Worley K."/>
            <person name="Petrosino J."/>
            <person name="Highlander S."/>
            <person name="Gibbs R."/>
        </authorList>
    </citation>
    <scope>NUCLEOTIDE SEQUENCE [LARGE SCALE GENOMIC DNA]</scope>
    <source>
        <strain evidence="2">ATCC 35910</strain>
    </source>
</reference>
<organism evidence="2 3">
    <name type="scientific">Chryseobacterium gleum ATCC 35910</name>
    <dbReference type="NCBI Taxonomy" id="525257"/>
    <lineage>
        <taxon>Bacteria</taxon>
        <taxon>Pseudomonadati</taxon>
        <taxon>Bacteroidota</taxon>
        <taxon>Flavobacteriia</taxon>
        <taxon>Flavobacteriales</taxon>
        <taxon>Weeksellaceae</taxon>
        <taxon>Chryseobacterium group</taxon>
        <taxon>Chryseobacterium</taxon>
    </lineage>
</organism>
<dbReference type="RefSeq" id="WP_002983134.1">
    <property type="nucleotide sequence ID" value="NZ_GL379783.1"/>
</dbReference>
<evidence type="ECO:0000313" key="2">
    <source>
        <dbReference type="EMBL" id="EFK37942.1"/>
    </source>
</evidence>